<proteinExistence type="predicted"/>
<dbReference type="Proteomes" id="UP000490800">
    <property type="component" value="Unassembled WGS sequence"/>
</dbReference>
<sequence length="348" mass="39841">MAHIVLRPDLKTAGGEVTEILVDGRFAGIISLVYREGERMAGGIQLEDVELTNEDKHEVDIFMRDYIQWQVDALNIRECDVVLTYSSYDLIIGTPGDESDTEAGYADDETELEWTRDELEYEDYEQDELEDLSMAGEDNTVAYDAEPDYELVLVEENRGRVRYQLFDPGSRLVAEASCRIYGTEAVCMLDWVFDPLEEEMELASNLIVADFQEEETENFLFHSRFDGEIVDTLEISLEEFDADELDTEGDEFSVILSRDDGDTLTYEIYDQEYGGLPVGIATIDVSEADCTGFIDFSQTDNSRERQVIAGLLMEELDKEQDYDSLHISMLYRNKLIDEIMFENIPVHH</sequence>
<protein>
    <submittedName>
        <fullName evidence="1">Uncharacterized protein</fullName>
    </submittedName>
</protein>
<comment type="caution">
    <text evidence="1">The sequence shown here is derived from an EMBL/GenBank/DDBJ whole genome shotgun (WGS) entry which is preliminary data.</text>
</comment>
<keyword evidence="2" id="KW-1185">Reference proteome</keyword>
<dbReference type="RefSeq" id="WP_157332864.1">
    <property type="nucleotide sequence ID" value="NZ_RHLK01000002.1"/>
</dbReference>
<name>A0A7X3FFF9_9BACL</name>
<reference evidence="1 2" key="1">
    <citation type="journal article" date="2019" name="Microorganisms">
        <title>Paenibacillus lutrae sp. nov., A Chitinolytic Species Isolated from A River Otter in Castril Natural Park, Granada, Spain.</title>
        <authorList>
            <person name="Rodriguez M."/>
            <person name="Reina J.C."/>
            <person name="Bejar V."/>
            <person name="Llamas I."/>
        </authorList>
    </citation>
    <scope>NUCLEOTIDE SEQUENCE [LARGE SCALE GENOMIC DNA]</scope>
    <source>
        <strain evidence="1 2">N10</strain>
    </source>
</reference>
<dbReference type="AlphaFoldDB" id="A0A7X3FFF9"/>
<evidence type="ECO:0000313" key="2">
    <source>
        <dbReference type="Proteomes" id="UP000490800"/>
    </source>
</evidence>
<evidence type="ECO:0000313" key="1">
    <source>
        <dbReference type="EMBL" id="MVO98548.1"/>
    </source>
</evidence>
<dbReference type="EMBL" id="RHLK01000002">
    <property type="protein sequence ID" value="MVO98548.1"/>
    <property type="molecule type" value="Genomic_DNA"/>
</dbReference>
<gene>
    <name evidence="1" type="ORF">EDM21_03195</name>
</gene>
<dbReference type="OrthoDB" id="2575543at2"/>
<organism evidence="1 2">
    <name type="scientific">Paenibacillus lutrae</name>
    <dbReference type="NCBI Taxonomy" id="2078573"/>
    <lineage>
        <taxon>Bacteria</taxon>
        <taxon>Bacillati</taxon>
        <taxon>Bacillota</taxon>
        <taxon>Bacilli</taxon>
        <taxon>Bacillales</taxon>
        <taxon>Paenibacillaceae</taxon>
        <taxon>Paenibacillus</taxon>
    </lineage>
</organism>
<accession>A0A7X3FFF9</accession>